<sequence>MPSKVHKSLASLLAYIKQSKARRSKILGGQGVPGHRAAPAPGGNHDATIGGRIDVGEIVKIAGKEFRRYKFQLNLNAQDSTIKKLAAKDSHKVYSTADVEIKGDRNEEEEEDAMEEFEQQLYKNLNE</sequence>
<dbReference type="Proteomes" id="UP000325780">
    <property type="component" value="Unassembled WGS sequence"/>
</dbReference>
<gene>
    <name evidence="2" type="ORF">BDV25DRAFT_156211</name>
</gene>
<evidence type="ECO:0000256" key="1">
    <source>
        <dbReference type="SAM" id="MobiDB-lite"/>
    </source>
</evidence>
<accession>A0A5N6TSZ7</accession>
<feature type="compositionally biased region" description="Acidic residues" evidence="1">
    <location>
        <begin position="106"/>
        <end position="118"/>
    </location>
</feature>
<dbReference type="AlphaFoldDB" id="A0A5N6TSZ7"/>
<organism evidence="2 3">
    <name type="scientific">Aspergillus avenaceus</name>
    <dbReference type="NCBI Taxonomy" id="36643"/>
    <lineage>
        <taxon>Eukaryota</taxon>
        <taxon>Fungi</taxon>
        <taxon>Dikarya</taxon>
        <taxon>Ascomycota</taxon>
        <taxon>Pezizomycotina</taxon>
        <taxon>Eurotiomycetes</taxon>
        <taxon>Eurotiomycetidae</taxon>
        <taxon>Eurotiales</taxon>
        <taxon>Aspergillaceae</taxon>
        <taxon>Aspergillus</taxon>
        <taxon>Aspergillus subgen. Circumdati</taxon>
    </lineage>
</organism>
<keyword evidence="3" id="KW-1185">Reference proteome</keyword>
<dbReference type="OrthoDB" id="2933464at2759"/>
<reference evidence="2 3" key="1">
    <citation type="submission" date="2019-04" db="EMBL/GenBank/DDBJ databases">
        <title>Friends and foes A comparative genomics study of 23 Aspergillus species from section Flavi.</title>
        <authorList>
            <consortium name="DOE Joint Genome Institute"/>
            <person name="Kjaerbolling I."/>
            <person name="Vesth T."/>
            <person name="Frisvad J.C."/>
            <person name="Nybo J.L."/>
            <person name="Theobald S."/>
            <person name="Kildgaard S."/>
            <person name="Isbrandt T."/>
            <person name="Kuo A."/>
            <person name="Sato A."/>
            <person name="Lyhne E.K."/>
            <person name="Kogle M.E."/>
            <person name="Wiebenga A."/>
            <person name="Kun R.S."/>
            <person name="Lubbers R.J."/>
            <person name="Makela M.R."/>
            <person name="Barry K."/>
            <person name="Chovatia M."/>
            <person name="Clum A."/>
            <person name="Daum C."/>
            <person name="Haridas S."/>
            <person name="He G."/>
            <person name="LaButti K."/>
            <person name="Lipzen A."/>
            <person name="Mondo S."/>
            <person name="Riley R."/>
            <person name="Salamov A."/>
            <person name="Simmons B.A."/>
            <person name="Magnuson J.K."/>
            <person name="Henrissat B."/>
            <person name="Mortensen U.H."/>
            <person name="Larsen T.O."/>
            <person name="Devries R.P."/>
            <person name="Grigoriev I.V."/>
            <person name="Machida M."/>
            <person name="Baker S.E."/>
            <person name="Andersen M.R."/>
        </authorList>
    </citation>
    <scope>NUCLEOTIDE SEQUENCE [LARGE SCALE GENOMIC DNA]</scope>
    <source>
        <strain evidence="2 3">IBT 18842</strain>
    </source>
</reference>
<evidence type="ECO:0000313" key="2">
    <source>
        <dbReference type="EMBL" id="KAE8149486.1"/>
    </source>
</evidence>
<proteinExistence type="predicted"/>
<name>A0A5N6TSZ7_ASPAV</name>
<feature type="region of interest" description="Disordered" evidence="1">
    <location>
        <begin position="100"/>
        <end position="127"/>
    </location>
</feature>
<protein>
    <submittedName>
        <fullName evidence="2">Uncharacterized protein</fullName>
    </submittedName>
</protein>
<evidence type="ECO:0000313" key="3">
    <source>
        <dbReference type="Proteomes" id="UP000325780"/>
    </source>
</evidence>
<dbReference type="EMBL" id="ML742121">
    <property type="protein sequence ID" value="KAE8149486.1"/>
    <property type="molecule type" value="Genomic_DNA"/>
</dbReference>
<feature type="region of interest" description="Disordered" evidence="1">
    <location>
        <begin position="25"/>
        <end position="49"/>
    </location>
</feature>